<dbReference type="PANTHER" id="PTHR31639">
    <property type="entry name" value="F-BOX PROTEIN-LIKE"/>
    <property type="match status" value="1"/>
</dbReference>
<organism evidence="3">
    <name type="scientific">Eucalyptus grandis</name>
    <name type="common">Flooded gum</name>
    <dbReference type="NCBI Taxonomy" id="71139"/>
    <lineage>
        <taxon>Eukaryota</taxon>
        <taxon>Viridiplantae</taxon>
        <taxon>Streptophyta</taxon>
        <taxon>Embryophyta</taxon>
        <taxon>Tracheophyta</taxon>
        <taxon>Spermatophyta</taxon>
        <taxon>Magnoliopsida</taxon>
        <taxon>eudicotyledons</taxon>
        <taxon>Gunneridae</taxon>
        <taxon>Pentapetalae</taxon>
        <taxon>rosids</taxon>
        <taxon>malvids</taxon>
        <taxon>Myrtales</taxon>
        <taxon>Myrtaceae</taxon>
        <taxon>Myrtoideae</taxon>
        <taxon>Eucalypteae</taxon>
        <taxon>Eucalyptus</taxon>
    </lineage>
</organism>
<dbReference type="InterPro" id="IPR001810">
    <property type="entry name" value="F-box_dom"/>
</dbReference>
<evidence type="ECO:0000259" key="2">
    <source>
        <dbReference type="PROSITE" id="PS50181"/>
    </source>
</evidence>
<reference evidence="3" key="1">
    <citation type="submission" date="2013-07" db="EMBL/GenBank/DDBJ databases">
        <title>The genome of Eucalyptus grandis.</title>
        <authorList>
            <person name="Schmutz J."/>
            <person name="Hayes R."/>
            <person name="Myburg A."/>
            <person name="Tuskan G."/>
            <person name="Grattapaglia D."/>
            <person name="Rokhsar D.S."/>
        </authorList>
    </citation>
    <scope>NUCLEOTIDE SEQUENCE</scope>
    <source>
        <tissue evidence="3">Leaf extractions</tissue>
    </source>
</reference>
<dbReference type="EMBL" id="KK198755">
    <property type="protein sequence ID" value="KCW82718.1"/>
    <property type="molecule type" value="Genomic_DNA"/>
</dbReference>
<name>A0A059CW57_EUCGR</name>
<feature type="domain" description="F-box" evidence="2">
    <location>
        <begin position="35"/>
        <end position="70"/>
    </location>
</feature>
<protein>
    <recommendedName>
        <fullName evidence="2">F-box domain-containing protein</fullName>
    </recommendedName>
</protein>
<dbReference type="InterPro" id="IPR055411">
    <property type="entry name" value="LRR_FXL15/At3g58940/PEG3-like"/>
</dbReference>
<dbReference type="Pfam" id="PF24758">
    <property type="entry name" value="LRR_At5g56370"/>
    <property type="match status" value="1"/>
</dbReference>
<dbReference type="Gene3D" id="1.20.1280.50">
    <property type="match status" value="1"/>
</dbReference>
<dbReference type="InterPro" id="IPR053781">
    <property type="entry name" value="F-box_AtFBL13-like"/>
</dbReference>
<dbReference type="STRING" id="71139.A0A059CW57"/>
<dbReference type="InParanoid" id="A0A059CW57"/>
<dbReference type="Pfam" id="PF00646">
    <property type="entry name" value="F-box"/>
    <property type="match status" value="1"/>
</dbReference>
<dbReference type="AlphaFoldDB" id="A0A059CW57"/>
<dbReference type="FunCoup" id="A0A059CW57">
    <property type="interactions" value="1780"/>
</dbReference>
<dbReference type="InterPro" id="IPR032675">
    <property type="entry name" value="LRR_dom_sf"/>
</dbReference>
<dbReference type="Gramene" id="KCW82718">
    <property type="protein sequence ID" value="KCW82718"/>
    <property type="gene ID" value="EUGRSUZ_C04095"/>
</dbReference>
<dbReference type="CDD" id="cd22160">
    <property type="entry name" value="F-box_AtFBL13-like"/>
    <property type="match status" value="1"/>
</dbReference>
<feature type="non-terminal residue" evidence="3">
    <location>
        <position position="399"/>
    </location>
</feature>
<evidence type="ECO:0000256" key="1">
    <source>
        <dbReference type="SAM" id="MobiDB-lite"/>
    </source>
</evidence>
<accession>A0A059CW57</accession>
<dbReference type="Gene3D" id="3.80.10.10">
    <property type="entry name" value="Ribonuclease Inhibitor"/>
    <property type="match status" value="1"/>
</dbReference>
<dbReference type="PANTHER" id="PTHR31639:SF307">
    <property type="entry name" value="F-BOX_LRR-REPEAT PROTEIN 25-LIKE"/>
    <property type="match status" value="1"/>
</dbReference>
<gene>
    <name evidence="3" type="ORF">EUGRSUZ_C04095</name>
</gene>
<dbReference type="SUPFAM" id="SSF81383">
    <property type="entry name" value="F-box domain"/>
    <property type="match status" value="1"/>
</dbReference>
<sequence length="399" mass="45369">MARIEFSVNPTHPPKHPHPQRPPPSDRDETRNSSVDYISELPVAIILHIFSFLTTKDAIKTSVLSKRWRSTWTANPHISFSMPECDNRSMFRSFMAIVDAVLLRCTAIKVKSFLFYAPRLDCLIESSHTGWLRSVAGPTIDSWLRFAVEHDIEEVSMTLRNDNFYGIPKFFFRCTTLVSFHVSRCRFSTMAAVNWSSLKRLRIDDAKLEDNVIMRILKGCPVLEELVIHFPKFVHHRDSILSLPRGNIDTSPEDSILKISAPHLLKLRILGSLQSCQGTSPEYVSCREIGNGELVSSADHEGALGIAKILESSSRLEKLFLQMTCKPSFPFVGENVGRGNLEAEEFRNSTKWRIHQCLMHLKNVEIVDPGANWLAWEPVLSMLKFLLQKAPSLDNIEIN</sequence>
<dbReference type="PROSITE" id="PS50181">
    <property type="entry name" value="FBOX"/>
    <property type="match status" value="1"/>
</dbReference>
<evidence type="ECO:0000313" key="3">
    <source>
        <dbReference type="EMBL" id="KCW82718.1"/>
    </source>
</evidence>
<dbReference type="SUPFAM" id="SSF52047">
    <property type="entry name" value="RNI-like"/>
    <property type="match status" value="1"/>
</dbReference>
<proteinExistence type="predicted"/>
<feature type="region of interest" description="Disordered" evidence="1">
    <location>
        <begin position="1"/>
        <end position="32"/>
    </location>
</feature>
<dbReference type="SMART" id="SM00256">
    <property type="entry name" value="FBOX"/>
    <property type="match status" value="1"/>
</dbReference>
<dbReference type="InterPro" id="IPR036047">
    <property type="entry name" value="F-box-like_dom_sf"/>
</dbReference>